<comment type="caution">
    <text evidence="1">The sequence shown here is derived from an EMBL/GenBank/DDBJ whole genome shotgun (WGS) entry which is preliminary data.</text>
</comment>
<evidence type="ECO:0008006" key="3">
    <source>
        <dbReference type="Google" id="ProtNLM"/>
    </source>
</evidence>
<protein>
    <recommendedName>
        <fullName evidence="3">DUF2971 domain-containing protein</fullName>
    </recommendedName>
</protein>
<organism evidence="1 2">
    <name type="scientific">Marinospirillum alkalitolerans</name>
    <dbReference type="NCBI Taxonomy" id="3123374"/>
    <lineage>
        <taxon>Bacteria</taxon>
        <taxon>Pseudomonadati</taxon>
        <taxon>Pseudomonadota</taxon>
        <taxon>Gammaproteobacteria</taxon>
        <taxon>Oceanospirillales</taxon>
        <taxon>Oceanospirillaceae</taxon>
        <taxon>Marinospirillum</taxon>
    </lineage>
</organism>
<proteinExistence type="predicted"/>
<evidence type="ECO:0000313" key="2">
    <source>
        <dbReference type="Proteomes" id="UP001621714"/>
    </source>
</evidence>
<dbReference type="Proteomes" id="UP001621714">
    <property type="component" value="Unassembled WGS sequence"/>
</dbReference>
<gene>
    <name evidence="1" type="ORF">V6U78_12365</name>
</gene>
<sequence length="251" mass="29718">MYEDHSTFIQPSDEEVKVWRYMDFTKFVSLIDSRRLYFTRADKFEDPFEGSWPKINVLAREFVPEDIPEEAREKYLETMRSIGEINKHWPRYQAINCWHINDYESAAMWKLYLKSDEGIAIQSTYTKLKKSLIDEEKIFLGKVEYIDYDREHIDDRNIFGPFVHKRKSFAHEQEVRALVSKWPTGEKGIDFTQETIGHGLQIRVDIETLIERIFIAPSAPSWFANLVSAVVNRYGYKFEVVHSKLNDSPVF</sequence>
<dbReference type="RefSeq" id="WP_405341419.1">
    <property type="nucleotide sequence ID" value="NZ_JBANFI010000011.1"/>
</dbReference>
<evidence type="ECO:0000313" key="1">
    <source>
        <dbReference type="EMBL" id="MFK7161829.1"/>
    </source>
</evidence>
<name>A0ABW8Q120_9GAMM</name>
<accession>A0ABW8Q120</accession>
<dbReference type="EMBL" id="JBANFI010000011">
    <property type="protein sequence ID" value="MFK7161829.1"/>
    <property type="molecule type" value="Genomic_DNA"/>
</dbReference>
<keyword evidence="2" id="KW-1185">Reference proteome</keyword>
<reference evidence="1 2" key="1">
    <citation type="submission" date="2024-02" db="EMBL/GenBank/DDBJ databases">
        <title>Marinospirillum sp. MEB 164 isolated from Lonar lake sediment.</title>
        <authorList>
            <person name="Joshi A."/>
            <person name="Thite S."/>
        </authorList>
    </citation>
    <scope>NUCLEOTIDE SEQUENCE [LARGE SCALE GENOMIC DNA]</scope>
    <source>
        <strain evidence="1 2">MEB164</strain>
    </source>
</reference>